<evidence type="ECO:0000313" key="2">
    <source>
        <dbReference type="EMBL" id="OHE91538.1"/>
    </source>
</evidence>
<evidence type="ECO:0000256" key="1">
    <source>
        <dbReference type="SAM" id="MobiDB-lite"/>
    </source>
</evidence>
<accession>A0A1G4AQT7</accession>
<comment type="caution">
    <text evidence="2">The sequence shown here is derived from an EMBL/GenBank/DDBJ whole genome shotgun (WGS) entry which is preliminary data.</text>
</comment>
<reference evidence="2 3" key="1">
    <citation type="submission" date="2016-09" db="EMBL/GenBank/DDBJ databases">
        <authorList>
            <person name="Capua I."/>
            <person name="De Benedictis P."/>
            <person name="Joannis T."/>
            <person name="Lombin L.H."/>
            <person name="Cattoli G."/>
        </authorList>
    </citation>
    <scope>NUCLEOTIDE SEQUENCE [LARGE SCALE GENOMIC DNA]</scope>
    <source>
        <strain evidence="2 3">IMI 309357</strain>
    </source>
</reference>
<keyword evidence="3" id="KW-1185">Reference proteome</keyword>
<evidence type="ECO:0000313" key="3">
    <source>
        <dbReference type="Proteomes" id="UP000176998"/>
    </source>
</evidence>
<dbReference type="AlphaFoldDB" id="A0A1G4AQT7"/>
<feature type="compositionally biased region" description="Basic and acidic residues" evidence="1">
    <location>
        <begin position="105"/>
        <end position="117"/>
    </location>
</feature>
<dbReference type="RefSeq" id="XP_022468711.1">
    <property type="nucleotide sequence ID" value="XM_022624804.1"/>
</dbReference>
<feature type="non-terminal residue" evidence="2">
    <location>
        <position position="1"/>
    </location>
</feature>
<dbReference type="Proteomes" id="UP000176998">
    <property type="component" value="Unassembled WGS sequence"/>
</dbReference>
<dbReference type="EMBL" id="MJBS01000181">
    <property type="protein sequence ID" value="OHE91538.1"/>
    <property type="molecule type" value="Genomic_DNA"/>
</dbReference>
<feature type="region of interest" description="Disordered" evidence="1">
    <location>
        <begin position="143"/>
        <end position="186"/>
    </location>
</feature>
<feature type="region of interest" description="Disordered" evidence="1">
    <location>
        <begin position="98"/>
        <end position="117"/>
    </location>
</feature>
<organism evidence="2 3">
    <name type="scientific">Colletotrichum orchidophilum</name>
    <dbReference type="NCBI Taxonomy" id="1209926"/>
    <lineage>
        <taxon>Eukaryota</taxon>
        <taxon>Fungi</taxon>
        <taxon>Dikarya</taxon>
        <taxon>Ascomycota</taxon>
        <taxon>Pezizomycotina</taxon>
        <taxon>Sordariomycetes</taxon>
        <taxon>Hypocreomycetidae</taxon>
        <taxon>Glomerellales</taxon>
        <taxon>Glomerellaceae</taxon>
        <taxon>Colletotrichum</taxon>
    </lineage>
</organism>
<proteinExistence type="predicted"/>
<protein>
    <submittedName>
        <fullName evidence="2">Uncharacterized protein</fullName>
    </submittedName>
</protein>
<gene>
    <name evidence="2" type="ORF">CORC01_13187</name>
</gene>
<feature type="compositionally biased region" description="Low complexity" evidence="1">
    <location>
        <begin position="173"/>
        <end position="186"/>
    </location>
</feature>
<dbReference type="GeneID" id="34566314"/>
<name>A0A1G4AQT7_9PEZI</name>
<sequence length="186" mass="20610">QTPSSSAPGWSWVFTLPHHPSPFTLHPSPFILPLSNVSLPAAGPSSRLHLLQISPRADPSLRRSIISSSLPHSSFPSSVATSPSPFALPTQWCFTELSEEEKEEEKERQTRQQRLDNTHKKNLYPICISFSFISPPHTPPAHYSLPLAPRENPRYSRRTHSRSLLPAFGSGSGSSTYRTSTSSSRV</sequence>